<organism evidence="1 2">
    <name type="scientific">Trichogramma kaykai</name>
    <dbReference type="NCBI Taxonomy" id="54128"/>
    <lineage>
        <taxon>Eukaryota</taxon>
        <taxon>Metazoa</taxon>
        <taxon>Ecdysozoa</taxon>
        <taxon>Arthropoda</taxon>
        <taxon>Hexapoda</taxon>
        <taxon>Insecta</taxon>
        <taxon>Pterygota</taxon>
        <taxon>Neoptera</taxon>
        <taxon>Endopterygota</taxon>
        <taxon>Hymenoptera</taxon>
        <taxon>Apocrita</taxon>
        <taxon>Proctotrupomorpha</taxon>
        <taxon>Chalcidoidea</taxon>
        <taxon>Trichogrammatidae</taxon>
        <taxon>Trichogramma</taxon>
    </lineage>
</organism>
<comment type="caution">
    <text evidence="1">The sequence shown here is derived from an EMBL/GenBank/DDBJ whole genome shotgun (WGS) entry which is preliminary data.</text>
</comment>
<dbReference type="AlphaFoldDB" id="A0ABD2WRQ4"/>
<evidence type="ECO:0000313" key="1">
    <source>
        <dbReference type="EMBL" id="KAL3395570.1"/>
    </source>
</evidence>
<accession>A0ABD2WRQ4</accession>
<protein>
    <submittedName>
        <fullName evidence="1">Uncharacterized protein</fullName>
    </submittedName>
</protein>
<dbReference type="Proteomes" id="UP001627154">
    <property type="component" value="Unassembled WGS sequence"/>
</dbReference>
<evidence type="ECO:0000313" key="2">
    <source>
        <dbReference type="Proteomes" id="UP001627154"/>
    </source>
</evidence>
<keyword evidence="2" id="KW-1185">Reference proteome</keyword>
<sequence>MAIRPEIVDRVIEIRVDRLDKNLENLLKDYEKASSTEVASESVFSCLEKISIARLETSFMKSILKYIKHIQNGIDALKSKLQDMYYKNSQLKMKLYHYSMKSKTLQQTVTDLKKENELLQKLVLSIHQEKKKNIRENGTTYQSHSNNKVIENDYPEDEFWGKDEADGIINQLARNVNIFRNLTSIQDEV</sequence>
<dbReference type="EMBL" id="JBJJXI010000080">
    <property type="protein sequence ID" value="KAL3395570.1"/>
    <property type="molecule type" value="Genomic_DNA"/>
</dbReference>
<gene>
    <name evidence="1" type="ORF">TKK_010389</name>
</gene>
<reference evidence="1 2" key="1">
    <citation type="journal article" date="2024" name="bioRxiv">
        <title>A reference genome for Trichogramma kaykai: A tiny desert-dwelling parasitoid wasp with competing sex-ratio distorters.</title>
        <authorList>
            <person name="Culotta J."/>
            <person name="Lindsey A.R."/>
        </authorList>
    </citation>
    <scope>NUCLEOTIDE SEQUENCE [LARGE SCALE GENOMIC DNA]</scope>
    <source>
        <strain evidence="1 2">KSX58</strain>
    </source>
</reference>
<proteinExistence type="predicted"/>
<name>A0ABD2WRQ4_9HYME</name>